<dbReference type="AlphaFoldDB" id="A0A1E4RHL8"/>
<name>A0A1E4RHL8_9ASCO</name>
<keyword evidence="1" id="KW-0812">Transmembrane</keyword>
<dbReference type="EMBL" id="KV454542">
    <property type="protein sequence ID" value="ODV66763.1"/>
    <property type="molecule type" value="Genomic_DNA"/>
</dbReference>
<accession>A0A1E4RHL8</accession>
<dbReference type="Proteomes" id="UP000095085">
    <property type="component" value="Unassembled WGS sequence"/>
</dbReference>
<protein>
    <submittedName>
        <fullName evidence="2">Uncharacterized protein</fullName>
    </submittedName>
</protein>
<keyword evidence="1" id="KW-1133">Transmembrane helix</keyword>
<dbReference type="RefSeq" id="XP_020075830.1">
    <property type="nucleotide sequence ID" value="XM_020221552.1"/>
</dbReference>
<gene>
    <name evidence="2" type="ORF">HYPBUDRAFT_153447</name>
</gene>
<evidence type="ECO:0000313" key="2">
    <source>
        <dbReference type="EMBL" id="ODV66763.1"/>
    </source>
</evidence>
<feature type="transmembrane region" description="Helical" evidence="1">
    <location>
        <begin position="15"/>
        <end position="36"/>
    </location>
</feature>
<sequence length="53" mass="6318">MEPTLLDFDSVQHPLLFNTFNGSAFPTVFYPIFFMYRRLRSTKGIKLIHQRLL</sequence>
<dbReference type="GeneID" id="30996101"/>
<reference evidence="3" key="1">
    <citation type="submission" date="2016-05" db="EMBL/GenBank/DDBJ databases">
        <title>Comparative genomics of biotechnologically important yeasts.</title>
        <authorList>
            <consortium name="DOE Joint Genome Institute"/>
            <person name="Riley R."/>
            <person name="Haridas S."/>
            <person name="Wolfe K.H."/>
            <person name="Lopes M.R."/>
            <person name="Hittinger C.T."/>
            <person name="Goker M."/>
            <person name="Salamov A."/>
            <person name="Wisecaver J."/>
            <person name="Long T.M."/>
            <person name="Aerts A.L."/>
            <person name="Barry K."/>
            <person name="Choi C."/>
            <person name="Clum A."/>
            <person name="Coughlan A.Y."/>
            <person name="Deshpande S."/>
            <person name="Douglass A.P."/>
            <person name="Hanson S.J."/>
            <person name="Klenk H.-P."/>
            <person name="Labutti K."/>
            <person name="Lapidus A."/>
            <person name="Lindquist E."/>
            <person name="Lipzen A."/>
            <person name="Meier-Kolthoff J.P."/>
            <person name="Ohm R.A."/>
            <person name="Otillar R.P."/>
            <person name="Pangilinan J."/>
            <person name="Peng Y."/>
            <person name="Rokas A."/>
            <person name="Rosa C.A."/>
            <person name="Scheuner C."/>
            <person name="Sibirny A.A."/>
            <person name="Slot J.C."/>
            <person name="Stielow J.B."/>
            <person name="Sun H."/>
            <person name="Kurtzman C.P."/>
            <person name="Blackwell M."/>
            <person name="Grigoriev I.V."/>
            <person name="Jeffries T.W."/>
        </authorList>
    </citation>
    <scope>NUCLEOTIDE SEQUENCE [LARGE SCALE GENOMIC DNA]</scope>
    <source>
        <strain evidence="3">NRRL Y-1933</strain>
    </source>
</reference>
<keyword evidence="1" id="KW-0472">Membrane</keyword>
<proteinExistence type="predicted"/>
<evidence type="ECO:0000256" key="1">
    <source>
        <dbReference type="SAM" id="Phobius"/>
    </source>
</evidence>
<keyword evidence="3" id="KW-1185">Reference proteome</keyword>
<evidence type="ECO:0000313" key="3">
    <source>
        <dbReference type="Proteomes" id="UP000095085"/>
    </source>
</evidence>
<organism evidence="2 3">
    <name type="scientific">Hyphopichia burtonii NRRL Y-1933</name>
    <dbReference type="NCBI Taxonomy" id="984485"/>
    <lineage>
        <taxon>Eukaryota</taxon>
        <taxon>Fungi</taxon>
        <taxon>Dikarya</taxon>
        <taxon>Ascomycota</taxon>
        <taxon>Saccharomycotina</taxon>
        <taxon>Pichiomycetes</taxon>
        <taxon>Debaryomycetaceae</taxon>
        <taxon>Hyphopichia</taxon>
    </lineage>
</organism>